<dbReference type="Proteomes" id="UP000542353">
    <property type="component" value="Unassembled WGS sequence"/>
</dbReference>
<keyword evidence="3" id="KW-1185">Reference proteome</keyword>
<proteinExistence type="predicted"/>
<protein>
    <submittedName>
        <fullName evidence="2">Uncharacterized protein</fullName>
    </submittedName>
</protein>
<dbReference type="RefSeq" id="WP_184254227.1">
    <property type="nucleotide sequence ID" value="NZ_JACHIH010000002.1"/>
</dbReference>
<organism evidence="2 3">
    <name type="scientific">Rhodopseudomonas rhenobacensis</name>
    <dbReference type="NCBI Taxonomy" id="87461"/>
    <lineage>
        <taxon>Bacteria</taxon>
        <taxon>Pseudomonadati</taxon>
        <taxon>Pseudomonadota</taxon>
        <taxon>Alphaproteobacteria</taxon>
        <taxon>Hyphomicrobiales</taxon>
        <taxon>Nitrobacteraceae</taxon>
        <taxon>Rhodopseudomonas</taxon>
    </lineage>
</organism>
<dbReference type="AlphaFoldDB" id="A0A7W8DYI7"/>
<feature type="region of interest" description="Disordered" evidence="1">
    <location>
        <begin position="56"/>
        <end position="89"/>
    </location>
</feature>
<evidence type="ECO:0000313" key="3">
    <source>
        <dbReference type="Proteomes" id="UP000542353"/>
    </source>
</evidence>
<accession>A0A7W8DYI7</accession>
<evidence type="ECO:0000256" key="1">
    <source>
        <dbReference type="SAM" id="MobiDB-lite"/>
    </source>
</evidence>
<feature type="compositionally biased region" description="Basic and acidic residues" evidence="1">
    <location>
        <begin position="220"/>
        <end position="237"/>
    </location>
</feature>
<comment type="caution">
    <text evidence="2">The sequence shown here is derived from an EMBL/GenBank/DDBJ whole genome shotgun (WGS) entry which is preliminary data.</text>
</comment>
<sequence length="259" mass="28467">MKRTKAARKRATAPQQAPLYVRTDVTPETLFQAIGRLRREAEDEIERLLTFLDSIEPDPDLEPTMGVVRDGHGDECEPPENEPDLGWTDVESRCGRYANVGTAWDVDREAEPEHNEDGGDLEPTLGFSEPVMTGDESPGFTWPYRSRDGEQHETTSGSADDREGDESDLEPSLCGVTASAVPTPGAEDAEEDHDDEDGGDAEPSLGRPEEVNQDVNAGAGDDREQAREPDAASVEVRRRQYRHARFSNVRPLGPVVVLS</sequence>
<name>A0A7W8DYI7_9BRAD</name>
<evidence type="ECO:0000313" key="2">
    <source>
        <dbReference type="EMBL" id="MBB5045921.1"/>
    </source>
</evidence>
<reference evidence="2 3" key="1">
    <citation type="submission" date="2020-08" db="EMBL/GenBank/DDBJ databases">
        <title>Genomic Encyclopedia of Type Strains, Phase IV (KMG-IV): sequencing the most valuable type-strain genomes for metagenomic binning, comparative biology and taxonomic classification.</title>
        <authorList>
            <person name="Goeker M."/>
        </authorList>
    </citation>
    <scope>NUCLEOTIDE SEQUENCE [LARGE SCALE GENOMIC DNA]</scope>
    <source>
        <strain evidence="2 3">DSM 12706</strain>
    </source>
</reference>
<feature type="compositionally biased region" description="Basic and acidic residues" evidence="1">
    <location>
        <begin position="105"/>
        <end position="117"/>
    </location>
</feature>
<feature type="compositionally biased region" description="Acidic residues" evidence="1">
    <location>
        <begin position="187"/>
        <end position="200"/>
    </location>
</feature>
<gene>
    <name evidence="2" type="ORF">HNR60_000656</name>
</gene>
<feature type="region of interest" description="Disordered" evidence="1">
    <location>
        <begin position="102"/>
        <end position="237"/>
    </location>
</feature>
<dbReference type="EMBL" id="JACHIH010000002">
    <property type="protein sequence ID" value="MBB5045921.1"/>
    <property type="molecule type" value="Genomic_DNA"/>
</dbReference>